<evidence type="ECO:0000313" key="1">
    <source>
        <dbReference type="EMBL" id="KAJ1154317.1"/>
    </source>
</evidence>
<dbReference type="Proteomes" id="UP001066276">
    <property type="component" value="Chromosome 5"/>
</dbReference>
<proteinExistence type="predicted"/>
<evidence type="ECO:0000313" key="2">
    <source>
        <dbReference type="Proteomes" id="UP001066276"/>
    </source>
</evidence>
<protein>
    <submittedName>
        <fullName evidence="1">Uncharacterized protein</fullName>
    </submittedName>
</protein>
<gene>
    <name evidence="1" type="ORF">NDU88_007070</name>
</gene>
<keyword evidence="2" id="KW-1185">Reference proteome</keyword>
<organism evidence="1 2">
    <name type="scientific">Pleurodeles waltl</name>
    <name type="common">Iberian ribbed newt</name>
    <dbReference type="NCBI Taxonomy" id="8319"/>
    <lineage>
        <taxon>Eukaryota</taxon>
        <taxon>Metazoa</taxon>
        <taxon>Chordata</taxon>
        <taxon>Craniata</taxon>
        <taxon>Vertebrata</taxon>
        <taxon>Euteleostomi</taxon>
        <taxon>Amphibia</taxon>
        <taxon>Batrachia</taxon>
        <taxon>Caudata</taxon>
        <taxon>Salamandroidea</taxon>
        <taxon>Salamandridae</taxon>
        <taxon>Pleurodelinae</taxon>
        <taxon>Pleurodeles</taxon>
    </lineage>
</organism>
<accession>A0AAV7RP16</accession>
<dbReference type="EMBL" id="JANPWB010000009">
    <property type="protein sequence ID" value="KAJ1154317.1"/>
    <property type="molecule type" value="Genomic_DNA"/>
</dbReference>
<name>A0AAV7RP16_PLEWA</name>
<sequence length="141" mass="15322">MLRRTNMSGRQRVGGRGRCQSCRSAVRCRSRVGARIADAHARYDVGIAIEEGLFAEEGQAGILPDSLHESTWGTHANTAAPMLSAEPILISDLEDAVMSPVKTGMSGVAFATQLQQKQKVVHPDMHVVHCLVSTMLNKVQR</sequence>
<comment type="caution">
    <text evidence="1">The sequence shown here is derived from an EMBL/GenBank/DDBJ whole genome shotgun (WGS) entry which is preliminary data.</text>
</comment>
<dbReference type="AlphaFoldDB" id="A0AAV7RP16"/>
<reference evidence="1" key="1">
    <citation type="journal article" date="2022" name="bioRxiv">
        <title>Sequencing and chromosome-scale assembly of the giantPleurodeles waltlgenome.</title>
        <authorList>
            <person name="Brown T."/>
            <person name="Elewa A."/>
            <person name="Iarovenko S."/>
            <person name="Subramanian E."/>
            <person name="Araus A.J."/>
            <person name="Petzold A."/>
            <person name="Susuki M."/>
            <person name="Suzuki K.-i.T."/>
            <person name="Hayashi T."/>
            <person name="Toyoda A."/>
            <person name="Oliveira C."/>
            <person name="Osipova E."/>
            <person name="Leigh N.D."/>
            <person name="Simon A."/>
            <person name="Yun M.H."/>
        </authorList>
    </citation>
    <scope>NUCLEOTIDE SEQUENCE</scope>
    <source>
        <strain evidence="1">20211129_DDA</strain>
        <tissue evidence="1">Liver</tissue>
    </source>
</reference>